<organism evidence="2 3">
    <name type="scientific">Vibrio aerogenes CECT 7868</name>
    <dbReference type="NCBI Taxonomy" id="1216006"/>
    <lineage>
        <taxon>Bacteria</taxon>
        <taxon>Pseudomonadati</taxon>
        <taxon>Pseudomonadota</taxon>
        <taxon>Gammaproteobacteria</taxon>
        <taxon>Vibrionales</taxon>
        <taxon>Vibrionaceae</taxon>
        <taxon>Vibrio</taxon>
    </lineage>
</organism>
<dbReference type="EMBL" id="FQXZ01000023">
    <property type="protein sequence ID" value="SHI19765.1"/>
    <property type="molecule type" value="Genomic_DNA"/>
</dbReference>
<dbReference type="RefSeq" id="WP_073604016.1">
    <property type="nucleotide sequence ID" value="NZ_FQXZ01000023.1"/>
</dbReference>
<dbReference type="AlphaFoldDB" id="A0A1M5Z652"/>
<evidence type="ECO:0000313" key="3">
    <source>
        <dbReference type="Proteomes" id="UP000184608"/>
    </source>
</evidence>
<reference evidence="2 3" key="1">
    <citation type="submission" date="2016-11" db="EMBL/GenBank/DDBJ databases">
        <authorList>
            <person name="Jaros S."/>
            <person name="Januszkiewicz K."/>
            <person name="Wedrychowicz H."/>
        </authorList>
    </citation>
    <scope>NUCLEOTIDE SEQUENCE [LARGE SCALE GENOMIC DNA]</scope>
    <source>
        <strain evidence="2 3">CECT 7868</strain>
    </source>
</reference>
<name>A0A1M5Z652_9VIBR</name>
<gene>
    <name evidence="2" type="ORF">VA7868_02346</name>
</gene>
<evidence type="ECO:0000313" key="2">
    <source>
        <dbReference type="EMBL" id="SHI19765.1"/>
    </source>
</evidence>
<accession>A0A1M5Z652</accession>
<dbReference type="STRING" id="1216006.VA7868_02346"/>
<dbReference type="Proteomes" id="UP000184608">
    <property type="component" value="Unassembled WGS sequence"/>
</dbReference>
<keyword evidence="3" id="KW-1185">Reference proteome</keyword>
<sequence length="483" mass="54512">MYKQVEKSIENYATTNRLVSGSISNSVEQRKQHEPDYESTGTQRPSIIQRQITYFGKNINSWSEMGEIIADLNIEKGLAEYGIATYQMDSIISSENRRGSEFSISETEDIDPKKVYFEVSAKTDNGSSGVIKEKWKDIATKKLIYKIVDSSVINAIQYIRSVKQLIEKRTVEVRRKEGLHAEVKLSRESRLIGAMNVMTRLAEQKGMNFNKIKNNKKDAAAIIELAREIRHAHSSIVDITRPNALKKADSNNDDTMESMRNDKRRDARFIALIASSSSGLINYKLDSKTVYEAVTGVGDDGEKTSEKTVLEKLGTSETKLTTLSKVYSPATKTGYFYMHDAEDYLLSVMTGLIKKYKHDLTNLGTTFKGDELQFYLLGPEGPCKECAMKLSVWAGYVQNNLNEYLAGVFEGIPPLVGVRIKTKSLNQVAKGKRQESRHSLSTVYGSEQSKEKGIKGKLRYYSYDVRNATDKENYLQGTKEFKL</sequence>
<evidence type="ECO:0000256" key="1">
    <source>
        <dbReference type="SAM" id="MobiDB-lite"/>
    </source>
</evidence>
<protein>
    <submittedName>
        <fullName evidence="2">Uncharacterized protein</fullName>
    </submittedName>
</protein>
<proteinExistence type="predicted"/>
<feature type="region of interest" description="Disordered" evidence="1">
    <location>
        <begin position="23"/>
        <end position="43"/>
    </location>
</feature>